<name>A0A0R3P1F7_DROPS</name>
<feature type="compositionally biased region" description="Polar residues" evidence="1">
    <location>
        <begin position="260"/>
        <end position="273"/>
    </location>
</feature>
<reference evidence="3" key="4">
    <citation type="submission" date="2015-11" db="EMBL/GenBank/DDBJ databases">
        <authorList>
            <consortium name="FlyBase"/>
        </authorList>
    </citation>
    <scope>NUCLEOTIDE SEQUENCE</scope>
    <source>
        <strain evidence="3">MV2-25</strain>
    </source>
</reference>
<feature type="region of interest" description="Disordered" evidence="1">
    <location>
        <begin position="27"/>
        <end position="50"/>
    </location>
</feature>
<reference evidence="3" key="1">
    <citation type="journal article" date="2005" name="Genome Res.">
        <title>Comparative genome sequencing of Drosophila pseudoobscura: chromosomal, gene, and cis-element evolution.</title>
        <authorList>
            <person name="Richards S."/>
            <person name="Liu Y."/>
            <person name="Bettencourt B.R."/>
            <person name="Hradecky P."/>
            <person name="Letovsky S."/>
            <person name="Nielsen R."/>
            <person name="Thornton K."/>
            <person name="Hubisz M.J."/>
            <person name="Chen R."/>
            <person name="Meisel R.P."/>
            <person name="Couronne O."/>
            <person name="Hua S."/>
            <person name="Smith M.A."/>
            <person name="Zhang P."/>
            <person name="Liu J."/>
            <person name="Bussemaker H.J."/>
            <person name="van Batenburg M.F."/>
            <person name="Howells S.L."/>
            <person name="Scherer S.E."/>
            <person name="Sodergren E."/>
            <person name="Matthews B.B."/>
            <person name="Crosby M.A."/>
            <person name="Schroeder A.J."/>
            <person name="Ortiz-Barrientos D."/>
            <person name="Rives C.M."/>
            <person name="Metzker M.L."/>
            <person name="Muzny D.M."/>
            <person name="Scott G."/>
            <person name="Steffen D."/>
            <person name="Wheeler D.A."/>
            <person name="Worley K.C."/>
            <person name="Havlak P."/>
            <person name="Durbin K.J."/>
            <person name="Egan A."/>
            <person name="Gill R."/>
            <person name="Hume J."/>
            <person name="Morgan M.B."/>
            <person name="Miner G."/>
            <person name="Hamilton C."/>
            <person name="Huang Y."/>
            <person name="Waldron L."/>
            <person name="Verduzco D."/>
            <person name="Clerc-Blankenburg K.P."/>
            <person name="Dubchak I."/>
            <person name="Noor M.A."/>
            <person name="Anderson W."/>
            <person name="White K.P."/>
            <person name="Clark A.G."/>
            <person name="Schaeffer S.W."/>
            <person name="Gelbart W."/>
            <person name="Weinstock G.M."/>
            <person name="Gibbs R.A."/>
        </authorList>
    </citation>
    <scope>NUCLEOTIDE SEQUENCE [LARGE SCALE GENOMIC DNA]</scope>
    <source>
        <strain evidence="3">MV2-25</strain>
    </source>
</reference>
<gene>
    <name evidence="3" type="primary">Dpse\GA31750</name>
    <name evidence="3" type="ORF">Dpse_GA31750</name>
</gene>
<feature type="region of interest" description="Disordered" evidence="1">
    <location>
        <begin position="175"/>
        <end position="197"/>
    </location>
</feature>
<reference evidence="3" key="2">
    <citation type="journal article" date="2007" name="Nature">
        <title>Evolution of genes and genomes on the Drosophila phylogeny.</title>
        <authorList>
            <consortium name="Drosophila 12 Genomes Consortium"/>
            <person name="Clark A.G."/>
            <person name="Eisen M.B."/>
            <person name="Smith D.R."/>
            <person name="Bergman C.M."/>
            <person name="Oliver B."/>
            <person name="Markow T.A."/>
            <person name="Kaufman T.C."/>
            <person name="Kellis M."/>
            <person name="Gelbart W."/>
            <person name="Iyer V.N."/>
            <person name="Pollard D.A."/>
            <person name="Sackton T.B."/>
            <person name="Larracuente A.M."/>
            <person name="Singh N.D."/>
            <person name="Abad J.P."/>
            <person name="Abt D.N."/>
            <person name="Adryan B."/>
            <person name="Aguade M."/>
            <person name="Akashi H."/>
            <person name="Anderson W.W."/>
            <person name="Aquadro C.F."/>
            <person name="Ardell D.H."/>
            <person name="Arguello R."/>
            <person name="Artieri C.G."/>
            <person name="Barbash D.A."/>
            <person name="Barker D."/>
            <person name="Barsanti P."/>
            <person name="Batterham P."/>
            <person name="Batzoglou S."/>
            <person name="Begun D."/>
            <person name="Bhutkar A."/>
            <person name="Blanco E."/>
            <person name="Bosak S.A."/>
            <person name="Bradley R.K."/>
            <person name="Brand A.D."/>
            <person name="Brent M.R."/>
            <person name="Brooks A.N."/>
            <person name="Brown R.H."/>
            <person name="Butlin R.K."/>
            <person name="Caggese C."/>
            <person name="Calvi B.R."/>
            <person name="Bernardo de Carvalho A."/>
            <person name="Caspi A."/>
            <person name="Castrezana S."/>
            <person name="Celniker S.E."/>
            <person name="Chang J.L."/>
            <person name="Chapple C."/>
            <person name="Chatterji S."/>
            <person name="Chinwalla A."/>
            <person name="Civetta A."/>
            <person name="Clifton S.W."/>
            <person name="Comeron J.M."/>
            <person name="Costello J.C."/>
            <person name="Coyne J.A."/>
            <person name="Daub J."/>
            <person name="David R.G."/>
            <person name="Delcher A.L."/>
            <person name="Delehaunty K."/>
            <person name="Do C.B."/>
            <person name="Ebling H."/>
            <person name="Edwards K."/>
            <person name="Eickbush T."/>
            <person name="Evans J.D."/>
            <person name="Filipski A."/>
            <person name="Findeiss S."/>
            <person name="Freyhult E."/>
            <person name="Fulton L."/>
            <person name="Fulton R."/>
            <person name="Garcia A.C."/>
            <person name="Gardiner A."/>
            <person name="Garfield D.A."/>
            <person name="Garvin B.E."/>
            <person name="Gibson G."/>
            <person name="Gilbert D."/>
            <person name="Gnerre S."/>
            <person name="Godfrey J."/>
            <person name="Good R."/>
            <person name="Gotea V."/>
            <person name="Gravely B."/>
            <person name="Greenberg A.J."/>
            <person name="Griffiths-Jones S."/>
            <person name="Gross S."/>
            <person name="Guigo R."/>
            <person name="Gustafson E.A."/>
            <person name="Haerty W."/>
            <person name="Hahn M.W."/>
            <person name="Halligan D.L."/>
            <person name="Halpern A.L."/>
            <person name="Halter G.M."/>
            <person name="Han M.V."/>
            <person name="Heger A."/>
            <person name="Hillier L."/>
            <person name="Hinrichs A.S."/>
            <person name="Holmes I."/>
            <person name="Hoskins R.A."/>
            <person name="Hubisz M.J."/>
            <person name="Hultmark D."/>
            <person name="Huntley M.A."/>
            <person name="Jaffe D.B."/>
            <person name="Jagadeeshan S."/>
            <person name="Jeck W.R."/>
            <person name="Johnson J."/>
            <person name="Jones C.D."/>
            <person name="Jordan W.C."/>
            <person name="Karpen G.H."/>
            <person name="Kataoka E."/>
            <person name="Keightley P.D."/>
            <person name="Kheradpour P."/>
            <person name="Kirkness E.F."/>
            <person name="Koerich L.B."/>
            <person name="Kristiansen K."/>
            <person name="Kudrna D."/>
            <person name="Kulathinal R.J."/>
            <person name="Kumar S."/>
            <person name="Kwok R."/>
            <person name="Lander E."/>
            <person name="Langley C.H."/>
            <person name="Lapoint R."/>
            <person name="Lazzaro B.P."/>
            <person name="Lee S.J."/>
            <person name="Levesque L."/>
            <person name="Li R."/>
            <person name="Lin C.F."/>
            <person name="Lin M.F."/>
            <person name="Lindblad-Toh K."/>
            <person name="Llopart A."/>
            <person name="Long M."/>
            <person name="Low L."/>
            <person name="Lozovsky E."/>
            <person name="Lu J."/>
            <person name="Luo M."/>
            <person name="Machado C.A."/>
            <person name="Makalowski W."/>
            <person name="Marzo M."/>
            <person name="Matsuda M."/>
            <person name="Matzkin L."/>
            <person name="McAllister B."/>
            <person name="McBride C.S."/>
            <person name="McKernan B."/>
            <person name="McKernan K."/>
            <person name="Mendez-Lago M."/>
            <person name="Minx P."/>
            <person name="Mollenhauer M.U."/>
            <person name="Montooth K."/>
            <person name="Mount S.M."/>
            <person name="Mu X."/>
            <person name="Myers E."/>
            <person name="Negre B."/>
            <person name="Newfeld S."/>
            <person name="Nielsen R."/>
            <person name="Noor M.A."/>
            <person name="O'Grady P."/>
            <person name="Pachter L."/>
            <person name="Papaceit M."/>
            <person name="Parisi M.J."/>
            <person name="Parisi M."/>
            <person name="Parts L."/>
            <person name="Pedersen J.S."/>
            <person name="Pesole G."/>
            <person name="Phillippy A.M."/>
            <person name="Ponting C.P."/>
            <person name="Pop M."/>
            <person name="Porcelli D."/>
            <person name="Powell J.R."/>
            <person name="Prohaska S."/>
            <person name="Pruitt K."/>
            <person name="Puig M."/>
            <person name="Quesneville H."/>
            <person name="Ram K.R."/>
            <person name="Rand D."/>
            <person name="Rasmussen M.D."/>
            <person name="Reed L.K."/>
            <person name="Reenan R."/>
            <person name="Reily A."/>
            <person name="Remington K.A."/>
            <person name="Rieger T.T."/>
            <person name="Ritchie M.G."/>
            <person name="Robin C."/>
            <person name="Rogers Y.H."/>
            <person name="Rohde C."/>
            <person name="Rozas J."/>
            <person name="Rubenfield M.J."/>
            <person name="Ruiz A."/>
            <person name="Russo S."/>
            <person name="Salzberg S.L."/>
            <person name="Sanchez-Gracia A."/>
            <person name="Saranga D.J."/>
            <person name="Sato H."/>
            <person name="Schaeffer S.W."/>
            <person name="Schatz M.C."/>
            <person name="Schlenke T."/>
            <person name="Schwartz R."/>
            <person name="Segarra C."/>
            <person name="Singh R.S."/>
            <person name="Sirot L."/>
            <person name="Sirota M."/>
            <person name="Sisneros N.B."/>
            <person name="Smith C.D."/>
            <person name="Smith T.F."/>
            <person name="Spieth J."/>
            <person name="Stage D.E."/>
            <person name="Stark A."/>
            <person name="Stephan W."/>
            <person name="Strausberg R.L."/>
            <person name="Strempel S."/>
            <person name="Sturgill D."/>
            <person name="Sutton G."/>
            <person name="Sutton G.G."/>
            <person name="Tao W."/>
            <person name="Teichmann S."/>
            <person name="Tobari Y.N."/>
            <person name="Tomimura Y."/>
            <person name="Tsolas J.M."/>
            <person name="Valente V.L."/>
            <person name="Venter E."/>
            <person name="Venter J.C."/>
            <person name="Vicario S."/>
            <person name="Vieira F.G."/>
            <person name="Vilella A.J."/>
            <person name="Villasante A."/>
            <person name="Walenz B."/>
            <person name="Wang J."/>
            <person name="Wasserman M."/>
            <person name="Watts T."/>
            <person name="Wilson D."/>
            <person name="Wilson R.K."/>
            <person name="Wing R.A."/>
            <person name="Wolfner M.F."/>
            <person name="Wong A."/>
            <person name="Wong G.K."/>
            <person name="Wu C.I."/>
            <person name="Wu G."/>
            <person name="Yamamoto D."/>
            <person name="Yang H.P."/>
            <person name="Yang S.P."/>
            <person name="Yorke J.A."/>
            <person name="Yoshida K."/>
            <person name="Zdobnov E."/>
            <person name="Zhang P."/>
            <person name="Zhang Y."/>
            <person name="Zimin A.V."/>
            <person name="Baldwin J."/>
            <person name="Abdouelleil A."/>
            <person name="Abdulkadir J."/>
            <person name="Abebe A."/>
            <person name="Abera B."/>
            <person name="Abreu J."/>
            <person name="Acer S.C."/>
            <person name="Aftuck L."/>
            <person name="Alexander A."/>
            <person name="An P."/>
            <person name="Anderson E."/>
            <person name="Anderson S."/>
            <person name="Arachi H."/>
            <person name="Azer M."/>
            <person name="Bachantsang P."/>
            <person name="Barry A."/>
            <person name="Bayul T."/>
            <person name="Berlin A."/>
            <person name="Bessette D."/>
            <person name="Bloom T."/>
            <person name="Blye J."/>
            <person name="Boguslavskiy L."/>
            <person name="Bonnet C."/>
            <person name="Boukhgalter B."/>
            <person name="Bourzgui I."/>
            <person name="Brown A."/>
            <person name="Cahill P."/>
            <person name="Channer S."/>
            <person name="Cheshatsang Y."/>
            <person name="Chuda L."/>
            <person name="Citroen M."/>
            <person name="Collymore A."/>
            <person name="Cooke P."/>
            <person name="Costello M."/>
            <person name="D'Aco K."/>
            <person name="Daza R."/>
            <person name="De Haan G."/>
            <person name="DeGray S."/>
            <person name="DeMaso C."/>
            <person name="Dhargay N."/>
            <person name="Dooley K."/>
            <person name="Dooley E."/>
            <person name="Doricent M."/>
            <person name="Dorje P."/>
            <person name="Dorjee K."/>
            <person name="Dupes A."/>
            <person name="Elong R."/>
            <person name="Falk J."/>
            <person name="Farina A."/>
            <person name="Faro S."/>
            <person name="Ferguson D."/>
            <person name="Fisher S."/>
            <person name="Foley C.D."/>
            <person name="Franke A."/>
            <person name="Friedrich D."/>
            <person name="Gadbois L."/>
            <person name="Gearin G."/>
            <person name="Gearin C.R."/>
            <person name="Giannoukos G."/>
            <person name="Goode T."/>
            <person name="Graham J."/>
            <person name="Grandbois E."/>
            <person name="Grewal S."/>
            <person name="Gyaltsen K."/>
            <person name="Hafez N."/>
            <person name="Hagos B."/>
            <person name="Hall J."/>
            <person name="Henson C."/>
            <person name="Hollinger A."/>
            <person name="Honan T."/>
            <person name="Huard M.D."/>
            <person name="Hughes L."/>
            <person name="Hurhula B."/>
            <person name="Husby M.E."/>
            <person name="Kamat A."/>
            <person name="Kanga B."/>
            <person name="Kashin S."/>
            <person name="Khazanovich D."/>
            <person name="Kisner P."/>
            <person name="Lance K."/>
            <person name="Lara M."/>
            <person name="Lee W."/>
            <person name="Lennon N."/>
            <person name="Letendre F."/>
            <person name="LeVine R."/>
            <person name="Lipovsky A."/>
            <person name="Liu X."/>
            <person name="Liu J."/>
            <person name="Liu S."/>
            <person name="Lokyitsang T."/>
            <person name="Lokyitsang Y."/>
            <person name="Lubonja R."/>
            <person name="Lui A."/>
            <person name="MacDonald P."/>
            <person name="Magnisalis V."/>
            <person name="Maru K."/>
            <person name="Matthews C."/>
            <person name="McCusker W."/>
            <person name="McDonough S."/>
            <person name="Mehta T."/>
            <person name="Meldrim J."/>
            <person name="Meneus L."/>
            <person name="Mihai O."/>
            <person name="Mihalev A."/>
            <person name="Mihova T."/>
            <person name="Mittelman R."/>
            <person name="Mlenga V."/>
            <person name="Montmayeur A."/>
            <person name="Mulrain L."/>
            <person name="Navidi A."/>
            <person name="Naylor J."/>
            <person name="Negash T."/>
            <person name="Nguyen T."/>
            <person name="Nguyen N."/>
            <person name="Nicol R."/>
            <person name="Norbu C."/>
            <person name="Norbu N."/>
            <person name="Novod N."/>
            <person name="O'Neill B."/>
            <person name="Osman S."/>
            <person name="Markiewicz E."/>
            <person name="Oyono O.L."/>
            <person name="Patti C."/>
            <person name="Phunkhang P."/>
            <person name="Pierre F."/>
            <person name="Priest M."/>
            <person name="Raghuraman S."/>
            <person name="Rege F."/>
            <person name="Reyes R."/>
            <person name="Rise C."/>
            <person name="Rogov P."/>
            <person name="Ross K."/>
            <person name="Ryan E."/>
            <person name="Settipalli S."/>
            <person name="Shea T."/>
            <person name="Sherpa N."/>
            <person name="Shi L."/>
            <person name="Shih D."/>
            <person name="Sparrow T."/>
            <person name="Spaulding J."/>
            <person name="Stalker J."/>
            <person name="Stange-Thomann N."/>
            <person name="Stavropoulos S."/>
            <person name="Stone C."/>
            <person name="Strader C."/>
            <person name="Tesfaye S."/>
            <person name="Thomson T."/>
            <person name="Thoulutsang Y."/>
            <person name="Thoulutsang D."/>
            <person name="Topham K."/>
            <person name="Topping I."/>
            <person name="Tsamla T."/>
            <person name="Vassiliev H."/>
            <person name="Vo A."/>
            <person name="Wangchuk T."/>
            <person name="Wangdi T."/>
            <person name="Weiand M."/>
            <person name="Wilkinson J."/>
            <person name="Wilson A."/>
            <person name="Yadav S."/>
            <person name="Young G."/>
            <person name="Yu Q."/>
            <person name="Zembek L."/>
            <person name="Zhong D."/>
            <person name="Zimmer A."/>
            <person name="Zwirko Z."/>
            <person name="Jaffe D.B."/>
            <person name="Alvarez P."/>
            <person name="Brockman W."/>
            <person name="Butler J."/>
            <person name="Chin C."/>
            <person name="Gnerre S."/>
            <person name="Grabherr M."/>
            <person name="Kleber M."/>
            <person name="Mauceli E."/>
            <person name="MacCallum I."/>
        </authorList>
    </citation>
    <scope>NUCLEOTIDE SEQUENCE [LARGE SCALE GENOMIC DNA]</scope>
    <source>
        <strain evidence="3">MV2-25</strain>
    </source>
</reference>
<sequence>MKFIQIDVLVILISLKQGNGNYIGTRGREYPSQRNANNNNGVKSEDSSTVVNSGGVRAVGEVFVPKTFSLSAQEPTCEQLRAMWIFSKRQSRAAEITNEIPTYRDPFTYNVWDPLYSNSRVLGSIRMSARERARSPVFGRVVSREPITPQRMTFEQRQRFVDLGSSGIGGPIQARFYGSEGRPQNAGTRRSSKNRYMGVPNGTGASLTGNQNSVAVQGSFQKLKELIWTERAKELTQQRRDEELAARAAALKEIANGQNIQSSYRPQPISPSDSILMDENRSPEGGSYQYSDNNRMSESRVRVPTTPVVLVNSNLLALYKWYTVDKGPIKKLKVCSTGNYATALIQAGRDPASQIPANLSYFQVILTSQIRENHSVIGIPTGPTLFRPISTSEKEIGPCVKERTPNEHFQRFIRGLMTWPLKESPTELQKNQIDSSGNHFNQLDLLGFHSKPIDVNYLADLVNDSQLNFLTQQIPKTEQLENEFSEYVSY</sequence>
<organism evidence="3">
    <name type="scientific">Drosophila pseudoobscura pseudoobscura</name>
    <name type="common">Fruit fly</name>
    <dbReference type="NCBI Taxonomy" id="46245"/>
    <lineage>
        <taxon>Eukaryota</taxon>
        <taxon>Metazoa</taxon>
        <taxon>Ecdysozoa</taxon>
        <taxon>Arthropoda</taxon>
        <taxon>Hexapoda</taxon>
        <taxon>Insecta</taxon>
        <taxon>Pterygota</taxon>
        <taxon>Neoptera</taxon>
        <taxon>Endopterygota</taxon>
        <taxon>Diptera</taxon>
        <taxon>Brachycera</taxon>
        <taxon>Muscomorpha</taxon>
        <taxon>Ephydroidea</taxon>
        <taxon>Drosophilidae</taxon>
        <taxon>Drosophila</taxon>
        <taxon>Sophophora</taxon>
    </lineage>
</organism>
<evidence type="ECO:0000313" key="3">
    <source>
        <dbReference type="EMBL" id="KRT05333.1"/>
    </source>
</evidence>
<feature type="signal peptide" evidence="2">
    <location>
        <begin position="1"/>
        <end position="20"/>
    </location>
</feature>
<keyword evidence="2" id="KW-0732">Signal</keyword>
<protein>
    <submittedName>
        <fullName evidence="3">Uncharacterized protein</fullName>
    </submittedName>
</protein>
<dbReference type="EMBL" id="CH475454">
    <property type="protein sequence ID" value="KRT05333.1"/>
    <property type="molecule type" value="Genomic_DNA"/>
</dbReference>
<feature type="chain" id="PRO_5006446109" evidence="2">
    <location>
        <begin position="21"/>
        <end position="490"/>
    </location>
</feature>
<accession>A0A0R3P1F7</accession>
<evidence type="ECO:0000256" key="2">
    <source>
        <dbReference type="SAM" id="SignalP"/>
    </source>
</evidence>
<feature type="compositionally biased region" description="Polar residues" evidence="1">
    <location>
        <begin position="32"/>
        <end position="50"/>
    </location>
</feature>
<reference evidence="3" key="3">
    <citation type="journal article" date="2012" name="PLoS ONE">
        <title>Mind the gap: upgrading genomes with Pacific Biosciences RS long-read sequencing technology.</title>
        <authorList>
            <person name="English A.C."/>
            <person name="Richards S."/>
            <person name="Han Y."/>
            <person name="Wang M."/>
            <person name="Vee V."/>
            <person name="Qu J."/>
            <person name="Qin X."/>
            <person name="Muzny D.M."/>
            <person name="Reid J.G."/>
            <person name="Worley K.C."/>
            <person name="Gibbs R.A."/>
        </authorList>
    </citation>
    <scope>NUCLEOTIDE SEQUENCE</scope>
    <source>
        <strain evidence="3">MV2-25</strain>
    </source>
</reference>
<dbReference type="Bgee" id="FBgn0272157">
    <property type="expression patterns" value="Expressed in insect adult head"/>
</dbReference>
<proteinExistence type="predicted"/>
<dbReference type="STRING" id="46245.A0A0R3P1F7"/>
<evidence type="ECO:0000256" key="1">
    <source>
        <dbReference type="SAM" id="MobiDB-lite"/>
    </source>
</evidence>
<feature type="region of interest" description="Disordered" evidence="1">
    <location>
        <begin position="260"/>
        <end position="299"/>
    </location>
</feature>
<dbReference type="AlphaFoldDB" id="A0A0R3P1F7"/>